<dbReference type="PRINTS" id="PR02071">
    <property type="entry name" value="PPDPFACTOR"/>
</dbReference>
<protein>
    <submittedName>
        <fullName evidence="3">Pancreatic progenitor cell differentiation and proliferation factor</fullName>
    </submittedName>
</protein>
<evidence type="ECO:0000313" key="3">
    <source>
        <dbReference type="Ensembl" id="ENSPMRP00000028682.1"/>
    </source>
</evidence>
<comment type="similarity">
    <text evidence="1">Belongs to the PPDPF family.</text>
</comment>
<proteinExistence type="inferred from homology"/>
<dbReference type="Proteomes" id="UP000472272">
    <property type="component" value="Chromosome 10"/>
</dbReference>
<dbReference type="GeneTree" id="ENSGT00390000009113"/>
<accession>A0A670K134</accession>
<evidence type="ECO:0000313" key="4">
    <source>
        <dbReference type="Proteomes" id="UP000472272"/>
    </source>
</evidence>
<dbReference type="AlphaFoldDB" id="A0A670K134"/>
<sequence>MAAVSPSCSLVAAHDCYRKPLGSTSSNSSCGSANMGKTSLTIQASIFFGKTTHPVMTTVSESPENPGTLKMANCMITCGLAQDQKWQQKGGESSVPSSAASSPLSPHPTKPY</sequence>
<feature type="region of interest" description="Disordered" evidence="2">
    <location>
        <begin position="85"/>
        <end position="112"/>
    </location>
</feature>
<gene>
    <name evidence="3" type="primary">PPDPF</name>
</gene>
<feature type="compositionally biased region" description="Low complexity" evidence="2">
    <location>
        <begin position="93"/>
        <end position="104"/>
    </location>
</feature>
<dbReference type="GO" id="GO:0030154">
    <property type="term" value="P:cell differentiation"/>
    <property type="evidence" value="ECO:0007669"/>
    <property type="project" value="InterPro"/>
</dbReference>
<evidence type="ECO:0000256" key="2">
    <source>
        <dbReference type="SAM" id="MobiDB-lite"/>
    </source>
</evidence>
<reference evidence="3 4" key="1">
    <citation type="journal article" date="2019" name="Proc. Natl. Acad. Sci. U.S.A.">
        <title>Regulatory changes in pterin and carotenoid genes underlie balanced color polymorphisms in the wall lizard.</title>
        <authorList>
            <person name="Andrade P."/>
            <person name="Pinho C."/>
            <person name="Perez I de Lanuza G."/>
            <person name="Afonso S."/>
            <person name="Brejcha J."/>
            <person name="Rubin C.J."/>
            <person name="Wallerman O."/>
            <person name="Pereira P."/>
            <person name="Sabatino S.J."/>
            <person name="Bellati A."/>
            <person name="Pellitteri-Rosa D."/>
            <person name="Bosakova Z."/>
            <person name="Bunikis I."/>
            <person name="Carretero M.A."/>
            <person name="Feiner N."/>
            <person name="Marsik P."/>
            <person name="Pauperio F."/>
            <person name="Salvi D."/>
            <person name="Soler L."/>
            <person name="While G.M."/>
            <person name="Uller T."/>
            <person name="Font E."/>
            <person name="Andersson L."/>
            <person name="Carneiro M."/>
        </authorList>
    </citation>
    <scope>NUCLEOTIDE SEQUENCE</scope>
</reference>
<dbReference type="PANTHER" id="PTHR14572">
    <property type="entry name" value="PANCREATIC PROGENITOR CELL DIFFERENTIATION AND PROLIFERATION FACTOR"/>
    <property type="match status" value="1"/>
</dbReference>
<dbReference type="Pfam" id="PF15060">
    <property type="entry name" value="PPDFL"/>
    <property type="match status" value="2"/>
</dbReference>
<dbReference type="InterPro" id="IPR026754">
    <property type="entry name" value="PPDPF"/>
</dbReference>
<organism evidence="3 4">
    <name type="scientific">Podarcis muralis</name>
    <name type="common">Wall lizard</name>
    <name type="synonym">Lacerta muralis</name>
    <dbReference type="NCBI Taxonomy" id="64176"/>
    <lineage>
        <taxon>Eukaryota</taxon>
        <taxon>Metazoa</taxon>
        <taxon>Chordata</taxon>
        <taxon>Craniata</taxon>
        <taxon>Vertebrata</taxon>
        <taxon>Euteleostomi</taxon>
        <taxon>Lepidosauria</taxon>
        <taxon>Squamata</taxon>
        <taxon>Bifurcata</taxon>
        <taxon>Unidentata</taxon>
        <taxon>Episquamata</taxon>
        <taxon>Laterata</taxon>
        <taxon>Lacertibaenia</taxon>
        <taxon>Lacertidae</taxon>
        <taxon>Podarcis</taxon>
    </lineage>
</organism>
<dbReference type="Ensembl" id="ENSPMRT00000030423.1">
    <property type="protein sequence ID" value="ENSPMRP00000028682.1"/>
    <property type="gene ID" value="ENSPMRG00000018530.1"/>
</dbReference>
<reference evidence="3" key="3">
    <citation type="submission" date="2025-09" db="UniProtKB">
        <authorList>
            <consortium name="Ensembl"/>
        </authorList>
    </citation>
    <scope>IDENTIFICATION</scope>
</reference>
<evidence type="ECO:0000256" key="1">
    <source>
        <dbReference type="ARBA" id="ARBA00006609"/>
    </source>
</evidence>
<keyword evidence="4" id="KW-1185">Reference proteome</keyword>
<name>A0A670K134_PODMU</name>
<reference evidence="3" key="2">
    <citation type="submission" date="2025-08" db="UniProtKB">
        <authorList>
            <consortium name="Ensembl"/>
        </authorList>
    </citation>
    <scope>IDENTIFICATION</scope>
</reference>